<organism evidence="2 3">
    <name type="scientific">Tychonema bourrellyi FEM_GT703</name>
    <dbReference type="NCBI Taxonomy" id="2040638"/>
    <lineage>
        <taxon>Bacteria</taxon>
        <taxon>Bacillati</taxon>
        <taxon>Cyanobacteriota</taxon>
        <taxon>Cyanophyceae</taxon>
        <taxon>Oscillatoriophycideae</taxon>
        <taxon>Oscillatoriales</taxon>
        <taxon>Microcoleaceae</taxon>
        <taxon>Tychonema</taxon>
    </lineage>
</organism>
<dbReference type="Pfam" id="PF05419">
    <property type="entry name" value="GUN4"/>
    <property type="match status" value="1"/>
</dbReference>
<dbReference type="Gene3D" id="1.25.40.620">
    <property type="match status" value="1"/>
</dbReference>
<dbReference type="RefSeq" id="WP_096831858.1">
    <property type="nucleotide sequence ID" value="NZ_NXIB02000035.1"/>
</dbReference>
<protein>
    <recommendedName>
        <fullName evidence="1">GUN4-like domain-containing protein</fullName>
    </recommendedName>
</protein>
<dbReference type="InterPro" id="IPR037215">
    <property type="entry name" value="GUN4-like_sf"/>
</dbReference>
<comment type="caution">
    <text evidence="2">The sequence shown here is derived from an EMBL/GenBank/DDBJ whole genome shotgun (WGS) entry which is preliminary data.</text>
</comment>
<dbReference type="PANTHER" id="PTHR34800">
    <property type="entry name" value="TETRAPYRROLE-BINDING PROTEIN, CHLOROPLASTIC"/>
    <property type="match status" value="1"/>
</dbReference>
<dbReference type="Proteomes" id="UP000226442">
    <property type="component" value="Unassembled WGS sequence"/>
</dbReference>
<dbReference type="SUPFAM" id="SSF140869">
    <property type="entry name" value="GUN4-like"/>
    <property type="match status" value="1"/>
</dbReference>
<dbReference type="EMBL" id="NXIB02000035">
    <property type="protein sequence ID" value="PHX55970.1"/>
    <property type="molecule type" value="Genomic_DNA"/>
</dbReference>
<evidence type="ECO:0000313" key="2">
    <source>
        <dbReference type="EMBL" id="PHX55970.1"/>
    </source>
</evidence>
<gene>
    <name evidence="2" type="ORF">CP500_007950</name>
</gene>
<keyword evidence="3" id="KW-1185">Reference proteome</keyword>
<dbReference type="OrthoDB" id="7915178at2"/>
<sequence>MLKTEDDEVKLVSALGLDYSNLRDLLASQKWQEADRETAILMLRGAKREEKGWLNRESIEGFPYEDLHTIDQLWVKYSNGHFGFSVQKRIYENVKEHSEDESEVWPTFRYMVNWLKKGEKFQYSDLNFSEKAPEAHLPVVALFVGFLGTEIESESFEKQCAVMAGLGGVVFEAIGSRLLNCNIQY</sequence>
<name>A0A2G4F2I8_9CYAN</name>
<evidence type="ECO:0000313" key="3">
    <source>
        <dbReference type="Proteomes" id="UP000226442"/>
    </source>
</evidence>
<dbReference type="GO" id="GO:0046906">
    <property type="term" value="F:tetrapyrrole binding"/>
    <property type="evidence" value="ECO:0007669"/>
    <property type="project" value="TreeGrafter"/>
</dbReference>
<accession>A0A2G4F2I8</accession>
<feature type="domain" description="GUN4-like" evidence="1">
    <location>
        <begin position="15"/>
        <end position="144"/>
    </location>
</feature>
<dbReference type="Gene3D" id="1.10.10.1770">
    <property type="entry name" value="Gun4-like"/>
    <property type="match status" value="1"/>
</dbReference>
<dbReference type="InterPro" id="IPR008629">
    <property type="entry name" value="GUN4-like"/>
</dbReference>
<dbReference type="CDD" id="cd16383">
    <property type="entry name" value="GUN4"/>
    <property type="match status" value="1"/>
</dbReference>
<reference evidence="2" key="1">
    <citation type="submission" date="2017-10" db="EMBL/GenBank/DDBJ databases">
        <title>Draft genome sequence of the planktic cyanobacteria Tychonema bourrellyi isolated from alpine lentic freshwater.</title>
        <authorList>
            <person name="Tett A."/>
            <person name="Armanini F."/>
            <person name="Asnicar F."/>
            <person name="Boscaini A."/>
            <person name="Pasolli E."/>
            <person name="Zolfo M."/>
            <person name="Donati C."/>
            <person name="Salmaso N."/>
            <person name="Segata N."/>
        </authorList>
    </citation>
    <scope>NUCLEOTIDE SEQUENCE</scope>
    <source>
        <strain evidence="2">FEM_GT703</strain>
    </source>
</reference>
<evidence type="ECO:0000259" key="1">
    <source>
        <dbReference type="Pfam" id="PF05419"/>
    </source>
</evidence>
<dbReference type="GO" id="GO:0030288">
    <property type="term" value="C:outer membrane-bounded periplasmic space"/>
    <property type="evidence" value="ECO:0007669"/>
    <property type="project" value="TreeGrafter"/>
</dbReference>
<proteinExistence type="predicted"/>
<dbReference type="PANTHER" id="PTHR34800:SF1">
    <property type="entry name" value="TETRAPYRROLE-BINDING PROTEIN, CHLOROPLASTIC"/>
    <property type="match status" value="1"/>
</dbReference>
<dbReference type="AlphaFoldDB" id="A0A2G4F2I8"/>